<gene>
    <name evidence="2" type="ORF">IAI60_22055</name>
</gene>
<evidence type="ECO:0000259" key="1">
    <source>
        <dbReference type="Pfam" id="PF12728"/>
    </source>
</evidence>
<protein>
    <submittedName>
        <fullName evidence="2">Helix-turn-helix domain-containing protein</fullName>
    </submittedName>
</protein>
<dbReference type="InterPro" id="IPR041657">
    <property type="entry name" value="HTH_17"/>
</dbReference>
<feature type="domain" description="Helix-turn-helix" evidence="1">
    <location>
        <begin position="6"/>
        <end position="51"/>
    </location>
</feature>
<evidence type="ECO:0000313" key="3">
    <source>
        <dbReference type="Proteomes" id="UP001518990"/>
    </source>
</evidence>
<sequence>MTPLDLLTTEDLSRELGIHRCTLHTRLKKRGISHTLKIGRRVYFSREVLNSLLVLPG</sequence>
<dbReference type="RefSeq" id="WP_207451363.1">
    <property type="nucleotide sequence ID" value="NZ_JACTNF010000058.1"/>
</dbReference>
<keyword evidence="3" id="KW-1185">Reference proteome</keyword>
<dbReference type="Proteomes" id="UP001518990">
    <property type="component" value="Unassembled WGS sequence"/>
</dbReference>
<dbReference type="Pfam" id="PF12728">
    <property type="entry name" value="HTH_17"/>
    <property type="match status" value="1"/>
</dbReference>
<evidence type="ECO:0000313" key="2">
    <source>
        <dbReference type="EMBL" id="MBO1077281.1"/>
    </source>
</evidence>
<reference evidence="2 3" key="1">
    <citation type="submission" date="2020-09" db="EMBL/GenBank/DDBJ databases">
        <title>Roseomonas.</title>
        <authorList>
            <person name="Zhu W."/>
        </authorList>
    </citation>
    <scope>NUCLEOTIDE SEQUENCE [LARGE SCALE GENOMIC DNA]</scope>
    <source>
        <strain evidence="2 3">1311</strain>
    </source>
</reference>
<dbReference type="EMBL" id="JACTNF010000058">
    <property type="protein sequence ID" value="MBO1077281.1"/>
    <property type="molecule type" value="Genomic_DNA"/>
</dbReference>
<accession>A0ABS3KII4</accession>
<name>A0ABS3KII4_9PROT</name>
<proteinExistence type="predicted"/>
<comment type="caution">
    <text evidence="2">The sequence shown here is derived from an EMBL/GenBank/DDBJ whole genome shotgun (WGS) entry which is preliminary data.</text>
</comment>
<organism evidence="2 3">
    <name type="scientific">Roseomonas marmotae</name>
    <dbReference type="NCBI Taxonomy" id="2768161"/>
    <lineage>
        <taxon>Bacteria</taxon>
        <taxon>Pseudomonadati</taxon>
        <taxon>Pseudomonadota</taxon>
        <taxon>Alphaproteobacteria</taxon>
        <taxon>Acetobacterales</taxon>
        <taxon>Roseomonadaceae</taxon>
        <taxon>Roseomonas</taxon>
    </lineage>
</organism>